<dbReference type="OrthoDB" id="9763792at2"/>
<dbReference type="PROSITE" id="PS00688">
    <property type="entry name" value="SIGMA54_INTERACT_3"/>
    <property type="match status" value="1"/>
</dbReference>
<dbReference type="InterPro" id="IPR002078">
    <property type="entry name" value="Sigma_54_int"/>
</dbReference>
<dbReference type="GO" id="GO:0005524">
    <property type="term" value="F:ATP binding"/>
    <property type="evidence" value="ECO:0007669"/>
    <property type="project" value="UniProtKB-KW"/>
</dbReference>
<keyword evidence="4" id="KW-0804">Transcription</keyword>
<proteinExistence type="predicted"/>
<dbReference type="SUPFAM" id="SSF52540">
    <property type="entry name" value="P-loop containing nucleoside triphosphate hydrolases"/>
    <property type="match status" value="1"/>
</dbReference>
<dbReference type="PANTHER" id="PTHR32071">
    <property type="entry name" value="TRANSCRIPTIONAL REGULATORY PROTEIN"/>
    <property type="match status" value="1"/>
</dbReference>
<dbReference type="InterPro" id="IPR003593">
    <property type="entry name" value="AAA+_ATPase"/>
</dbReference>
<dbReference type="InterPro" id="IPR009057">
    <property type="entry name" value="Homeodomain-like_sf"/>
</dbReference>
<evidence type="ECO:0000313" key="9">
    <source>
        <dbReference type="Proteomes" id="UP000032233"/>
    </source>
</evidence>
<dbReference type="SMART" id="SM00382">
    <property type="entry name" value="AAA"/>
    <property type="match status" value="1"/>
</dbReference>
<dbReference type="InterPro" id="IPR011006">
    <property type="entry name" value="CheY-like_superfamily"/>
</dbReference>
<dbReference type="InterPro" id="IPR058031">
    <property type="entry name" value="AAA_lid_NorR"/>
</dbReference>
<dbReference type="GO" id="GO:0006355">
    <property type="term" value="P:regulation of DNA-templated transcription"/>
    <property type="evidence" value="ECO:0007669"/>
    <property type="project" value="InterPro"/>
</dbReference>
<dbReference type="Proteomes" id="UP000032233">
    <property type="component" value="Unassembled WGS sequence"/>
</dbReference>
<dbReference type="FunFam" id="3.40.50.300:FF:000006">
    <property type="entry name" value="DNA-binding transcriptional regulator NtrC"/>
    <property type="match status" value="1"/>
</dbReference>
<organism evidence="8 9">
    <name type="scientific">Dethiosulfatarculus sandiegensis</name>
    <dbReference type="NCBI Taxonomy" id="1429043"/>
    <lineage>
        <taxon>Bacteria</taxon>
        <taxon>Pseudomonadati</taxon>
        <taxon>Thermodesulfobacteriota</taxon>
        <taxon>Desulfarculia</taxon>
        <taxon>Desulfarculales</taxon>
        <taxon>Desulfarculaceae</taxon>
        <taxon>Dethiosulfatarculus</taxon>
    </lineage>
</organism>
<reference evidence="8 9" key="1">
    <citation type="submission" date="2013-11" db="EMBL/GenBank/DDBJ databases">
        <title>Metagenomic analysis of a methanogenic consortium involved in long chain n-alkane degradation.</title>
        <authorList>
            <person name="Davidova I.A."/>
            <person name="Callaghan A.V."/>
            <person name="Wawrik B."/>
            <person name="Pruitt S."/>
            <person name="Marks C."/>
            <person name="Duncan K.E."/>
            <person name="Suflita J.M."/>
        </authorList>
    </citation>
    <scope>NUCLEOTIDE SEQUENCE [LARGE SCALE GENOMIC DNA]</scope>
    <source>
        <strain evidence="8 9">SPR</strain>
    </source>
</reference>
<accession>A0A0D2JTC3</accession>
<dbReference type="EMBL" id="AZAC01000023">
    <property type="protein sequence ID" value="KIX12750.1"/>
    <property type="molecule type" value="Genomic_DNA"/>
</dbReference>
<dbReference type="Gene3D" id="1.10.8.60">
    <property type="match status" value="1"/>
</dbReference>
<dbReference type="SUPFAM" id="SSF46689">
    <property type="entry name" value="Homeodomain-like"/>
    <property type="match status" value="1"/>
</dbReference>
<protein>
    <submittedName>
        <fullName evidence="8">Fis family transcriptional regulator</fullName>
    </submittedName>
</protein>
<keyword evidence="1" id="KW-0547">Nucleotide-binding</keyword>
<comment type="caution">
    <text evidence="8">The sequence shown here is derived from an EMBL/GenBank/DDBJ whole genome shotgun (WGS) entry which is preliminary data.</text>
</comment>
<dbReference type="AlphaFoldDB" id="A0A0D2JTC3"/>
<dbReference type="InterPro" id="IPR001789">
    <property type="entry name" value="Sig_transdc_resp-reg_receiver"/>
</dbReference>
<evidence type="ECO:0000313" key="8">
    <source>
        <dbReference type="EMBL" id="KIX12750.1"/>
    </source>
</evidence>
<dbReference type="STRING" id="1429043.X474_17025"/>
<keyword evidence="2" id="KW-0067">ATP-binding</keyword>
<sequence>MAKVLIIDDDNSICELVAAKMTRLGHETTTGGCLSEGLELARKGRFDVVFLDLNLPDGHGLNVLPKLREMPGRPEVVIITGAGDPDGAEKAFKYGAWDFVQKPLSMAGLALSLTRVLQYREEKKANQRKFLLKSDKVIGSSPAIKQCLNQVVQAAASEAGVLLTGSTGVGKELMARVIHENSSRAQNEFVVVDCAALPETLVESLLFGHVKGSFTGADHDAGGLVGHAHQGVLFLDEVGELPLAMQKAFLRVLQEHCYRPVGSKKERKSDFRLLAATNRDLGELAALGGFRSDLLYRLGAMRINVPDLSHRRQDIYELTLHYIARNCKEQNKPIKGFSPEFLDCLEQYDWPGNVRELKNTLETALAQALDSPTLYPLHLPAHLRLSGLPQSEKTSSQECASIPQPAFSQGKIPSIRDYRAEMDATYLRNLMVHTNGKVKEAAKIAGLSESRMHALLNKHGAPRLRK</sequence>
<keyword evidence="3" id="KW-0805">Transcription regulation</keyword>
<dbReference type="PANTHER" id="PTHR32071:SF113">
    <property type="entry name" value="ALGINATE BIOSYNTHESIS TRANSCRIPTIONAL REGULATORY PROTEIN ALGB"/>
    <property type="match status" value="1"/>
</dbReference>
<evidence type="ECO:0000256" key="3">
    <source>
        <dbReference type="ARBA" id="ARBA00023015"/>
    </source>
</evidence>
<dbReference type="PROSITE" id="PS50110">
    <property type="entry name" value="RESPONSE_REGULATORY"/>
    <property type="match status" value="1"/>
</dbReference>
<evidence type="ECO:0000256" key="4">
    <source>
        <dbReference type="ARBA" id="ARBA00023163"/>
    </source>
</evidence>
<dbReference type="SMART" id="SM00448">
    <property type="entry name" value="REC"/>
    <property type="match status" value="1"/>
</dbReference>
<evidence type="ECO:0000256" key="1">
    <source>
        <dbReference type="ARBA" id="ARBA00022741"/>
    </source>
</evidence>
<dbReference type="Gene3D" id="3.40.50.2300">
    <property type="match status" value="1"/>
</dbReference>
<evidence type="ECO:0000256" key="5">
    <source>
        <dbReference type="PROSITE-ProRule" id="PRU00169"/>
    </source>
</evidence>
<dbReference type="InParanoid" id="A0A0D2JTC3"/>
<feature type="domain" description="Response regulatory" evidence="7">
    <location>
        <begin position="3"/>
        <end position="117"/>
    </location>
</feature>
<dbReference type="InterPro" id="IPR027417">
    <property type="entry name" value="P-loop_NTPase"/>
</dbReference>
<evidence type="ECO:0000259" key="7">
    <source>
        <dbReference type="PROSITE" id="PS50110"/>
    </source>
</evidence>
<dbReference type="SUPFAM" id="SSF52172">
    <property type="entry name" value="CheY-like"/>
    <property type="match status" value="1"/>
</dbReference>
<dbReference type="Gene3D" id="3.40.50.300">
    <property type="entry name" value="P-loop containing nucleotide triphosphate hydrolases"/>
    <property type="match status" value="1"/>
</dbReference>
<dbReference type="InterPro" id="IPR025944">
    <property type="entry name" value="Sigma_54_int_dom_CS"/>
</dbReference>
<evidence type="ECO:0000256" key="2">
    <source>
        <dbReference type="ARBA" id="ARBA00022840"/>
    </source>
</evidence>
<gene>
    <name evidence="8" type="ORF">X474_17025</name>
</gene>
<dbReference type="CDD" id="cd00009">
    <property type="entry name" value="AAA"/>
    <property type="match status" value="1"/>
</dbReference>
<dbReference type="PATRIC" id="fig|1429043.3.peg.3602"/>
<dbReference type="Pfam" id="PF25601">
    <property type="entry name" value="AAA_lid_14"/>
    <property type="match status" value="1"/>
</dbReference>
<keyword evidence="9" id="KW-1185">Reference proteome</keyword>
<dbReference type="GO" id="GO:0000160">
    <property type="term" value="P:phosphorelay signal transduction system"/>
    <property type="evidence" value="ECO:0007669"/>
    <property type="project" value="InterPro"/>
</dbReference>
<keyword evidence="5" id="KW-0597">Phosphoprotein</keyword>
<dbReference type="Pfam" id="PF00072">
    <property type="entry name" value="Response_reg"/>
    <property type="match status" value="1"/>
</dbReference>
<feature type="modified residue" description="4-aspartylphosphate" evidence="5">
    <location>
        <position position="52"/>
    </location>
</feature>
<dbReference type="Pfam" id="PF00158">
    <property type="entry name" value="Sigma54_activat"/>
    <property type="match status" value="1"/>
</dbReference>
<dbReference type="RefSeq" id="WP_044350128.1">
    <property type="nucleotide sequence ID" value="NZ_AZAC01000023.1"/>
</dbReference>
<dbReference type="PROSITE" id="PS50045">
    <property type="entry name" value="SIGMA54_INTERACT_4"/>
    <property type="match status" value="1"/>
</dbReference>
<feature type="domain" description="Sigma-54 factor interaction" evidence="6">
    <location>
        <begin position="137"/>
        <end position="366"/>
    </location>
</feature>
<name>A0A0D2JTC3_9BACT</name>
<evidence type="ECO:0000259" key="6">
    <source>
        <dbReference type="PROSITE" id="PS50045"/>
    </source>
</evidence>